<reference evidence="5" key="1">
    <citation type="submission" date="2020-10" db="EMBL/GenBank/DDBJ databases">
        <title>Taxonomic study of unclassified bacteria belonging to the class Ktedonobacteria.</title>
        <authorList>
            <person name="Yabe S."/>
            <person name="Wang C.M."/>
            <person name="Zheng Y."/>
            <person name="Sakai Y."/>
            <person name="Cavaletti L."/>
            <person name="Monciardini P."/>
            <person name="Donadio S."/>
        </authorList>
    </citation>
    <scope>NUCLEOTIDE SEQUENCE</scope>
    <source>
        <strain evidence="5">SOSP1-1</strain>
    </source>
</reference>
<sequence length="201" mass="22517">MMKSKPRAHDVEIFDPWGSTYERSWIQQRLFDPVHAAVLCQAESRFKPASVLDIGCGSGRLLRKVHDSWPETHLVGIDPAQRMLEVARQLTPEACFSIGSGEALPLVDAPVDLAFSTISFHHWQDQAAGVREVARVLRPGGTFLLADFTLPTWLVWLLSRSRFHSAAQMRALFEQAGLDVEAQPEIVSRFVRITIGTRASR</sequence>
<feature type="domain" description="Methyltransferase type 11" evidence="4">
    <location>
        <begin position="52"/>
        <end position="144"/>
    </location>
</feature>
<evidence type="ECO:0000256" key="2">
    <source>
        <dbReference type="ARBA" id="ARBA00022679"/>
    </source>
</evidence>
<dbReference type="RefSeq" id="WP_220191681.1">
    <property type="nucleotide sequence ID" value="NZ_BNJF01000001.1"/>
</dbReference>
<accession>A0A8J3HWR8</accession>
<keyword evidence="1" id="KW-0489">Methyltransferase</keyword>
<name>A0A8J3HWR8_9CHLR</name>
<dbReference type="Pfam" id="PF08241">
    <property type="entry name" value="Methyltransf_11"/>
    <property type="match status" value="1"/>
</dbReference>
<dbReference type="InterPro" id="IPR029063">
    <property type="entry name" value="SAM-dependent_MTases_sf"/>
</dbReference>
<dbReference type="SUPFAM" id="SSF53335">
    <property type="entry name" value="S-adenosyl-L-methionine-dependent methyltransferases"/>
    <property type="match status" value="1"/>
</dbReference>
<dbReference type="CDD" id="cd02440">
    <property type="entry name" value="AdoMet_MTases"/>
    <property type="match status" value="1"/>
</dbReference>
<dbReference type="Proteomes" id="UP000612362">
    <property type="component" value="Unassembled WGS sequence"/>
</dbReference>
<dbReference type="PANTHER" id="PTHR43591">
    <property type="entry name" value="METHYLTRANSFERASE"/>
    <property type="match status" value="1"/>
</dbReference>
<dbReference type="EMBL" id="BNJF01000001">
    <property type="protein sequence ID" value="GHO42097.1"/>
    <property type="molecule type" value="Genomic_DNA"/>
</dbReference>
<organism evidence="5 6">
    <name type="scientific">Ktedonospora formicarum</name>
    <dbReference type="NCBI Taxonomy" id="2778364"/>
    <lineage>
        <taxon>Bacteria</taxon>
        <taxon>Bacillati</taxon>
        <taxon>Chloroflexota</taxon>
        <taxon>Ktedonobacteria</taxon>
        <taxon>Ktedonobacterales</taxon>
        <taxon>Ktedonobacteraceae</taxon>
        <taxon>Ktedonospora</taxon>
    </lineage>
</organism>
<evidence type="ECO:0000256" key="3">
    <source>
        <dbReference type="ARBA" id="ARBA00022691"/>
    </source>
</evidence>
<evidence type="ECO:0000259" key="4">
    <source>
        <dbReference type="Pfam" id="PF08241"/>
    </source>
</evidence>
<gene>
    <name evidence="5" type="ORF">KSX_02600</name>
</gene>
<comment type="caution">
    <text evidence="5">The sequence shown here is derived from an EMBL/GenBank/DDBJ whole genome shotgun (WGS) entry which is preliminary data.</text>
</comment>
<keyword evidence="2" id="KW-0808">Transferase</keyword>
<evidence type="ECO:0000256" key="1">
    <source>
        <dbReference type="ARBA" id="ARBA00022603"/>
    </source>
</evidence>
<dbReference type="InterPro" id="IPR023576">
    <property type="entry name" value="UbiE/COQ5_MeTrFase_CS"/>
</dbReference>
<dbReference type="GO" id="GO:0008757">
    <property type="term" value="F:S-adenosylmethionine-dependent methyltransferase activity"/>
    <property type="evidence" value="ECO:0007669"/>
    <property type="project" value="InterPro"/>
</dbReference>
<proteinExistence type="predicted"/>
<dbReference type="InterPro" id="IPR013216">
    <property type="entry name" value="Methyltransf_11"/>
</dbReference>
<keyword evidence="6" id="KW-1185">Reference proteome</keyword>
<evidence type="ECO:0000313" key="6">
    <source>
        <dbReference type="Proteomes" id="UP000612362"/>
    </source>
</evidence>
<evidence type="ECO:0000313" key="5">
    <source>
        <dbReference type="EMBL" id="GHO42097.1"/>
    </source>
</evidence>
<dbReference type="AlphaFoldDB" id="A0A8J3HWR8"/>
<dbReference type="PROSITE" id="PS01184">
    <property type="entry name" value="UBIE_2"/>
    <property type="match status" value="1"/>
</dbReference>
<keyword evidence="3" id="KW-0949">S-adenosyl-L-methionine</keyword>
<dbReference type="GO" id="GO:0032259">
    <property type="term" value="P:methylation"/>
    <property type="evidence" value="ECO:0007669"/>
    <property type="project" value="UniProtKB-KW"/>
</dbReference>
<protein>
    <recommendedName>
        <fullName evidence="4">Methyltransferase type 11 domain-containing protein</fullName>
    </recommendedName>
</protein>
<dbReference type="Gene3D" id="3.40.50.150">
    <property type="entry name" value="Vaccinia Virus protein VP39"/>
    <property type="match status" value="1"/>
</dbReference>